<keyword evidence="4" id="KW-1185">Reference proteome</keyword>
<dbReference type="InterPro" id="IPR023346">
    <property type="entry name" value="Lysozyme-like_dom_sf"/>
</dbReference>
<organism evidence="3 4">
    <name type="scientific">Shinella yambaruensis</name>
    <dbReference type="NCBI Taxonomy" id="415996"/>
    <lineage>
        <taxon>Bacteria</taxon>
        <taxon>Pseudomonadati</taxon>
        <taxon>Pseudomonadota</taxon>
        <taxon>Alphaproteobacteria</taxon>
        <taxon>Hyphomicrobiales</taxon>
        <taxon>Rhizobiaceae</taxon>
        <taxon>Shinella</taxon>
    </lineage>
</organism>
<dbReference type="RefSeq" id="WP_263195033.1">
    <property type="nucleotide sequence ID" value="NZ_BSOP01000071.1"/>
</dbReference>
<evidence type="ECO:0000313" key="4">
    <source>
        <dbReference type="Proteomes" id="UP001156702"/>
    </source>
</evidence>
<proteinExistence type="inferred from homology"/>
<sequence length="257" mass="27419">MIGLEIFIACAPNVAPATIEQIITVESAGDPLAINVNGGRLERKPESPADAAKMVYQYIANGHSVDMGLMQVNSRNLAALGYTVEEMFEPCTNISAGSRVLTQFYSAALRDYPDQQRALTAALSAYNTGNFIKGFENGYLARYGIHAQQAPVSVPAITPQSADTVVFVREKQEATPMSNTDVQTVAVVSQDAEDGNTPGVQIEHDAQQAEENGAFVEDAIDEDAAWQSNADLAPQADPHDTAIIVSGKPYSSEGQTP</sequence>
<reference evidence="4" key="1">
    <citation type="journal article" date="2019" name="Int. J. Syst. Evol. Microbiol.">
        <title>The Global Catalogue of Microorganisms (GCM) 10K type strain sequencing project: providing services to taxonomists for standard genome sequencing and annotation.</title>
        <authorList>
            <consortium name="The Broad Institute Genomics Platform"/>
            <consortium name="The Broad Institute Genome Sequencing Center for Infectious Disease"/>
            <person name="Wu L."/>
            <person name="Ma J."/>
        </authorList>
    </citation>
    <scope>NUCLEOTIDE SEQUENCE [LARGE SCALE GENOMIC DNA]</scope>
    <source>
        <strain evidence="4">NBRC 102122</strain>
    </source>
</reference>
<dbReference type="InterPro" id="IPR008258">
    <property type="entry name" value="Transglycosylase_SLT_dom_1"/>
</dbReference>
<evidence type="ECO:0000313" key="3">
    <source>
        <dbReference type="EMBL" id="GLR55189.1"/>
    </source>
</evidence>
<accession>A0ABQ5ZTW7</accession>
<dbReference type="Proteomes" id="UP001156702">
    <property type="component" value="Unassembled WGS sequence"/>
</dbReference>
<protein>
    <recommendedName>
        <fullName evidence="2">Transglycosylase SLT domain-containing protein</fullName>
    </recommendedName>
</protein>
<dbReference type="SUPFAM" id="SSF53955">
    <property type="entry name" value="Lysozyme-like"/>
    <property type="match status" value="1"/>
</dbReference>
<feature type="domain" description="Transglycosylase SLT" evidence="2">
    <location>
        <begin position="8"/>
        <end position="134"/>
    </location>
</feature>
<dbReference type="Pfam" id="PF01464">
    <property type="entry name" value="SLT"/>
    <property type="match status" value="1"/>
</dbReference>
<comment type="caution">
    <text evidence="3">The sequence shown here is derived from an EMBL/GenBank/DDBJ whole genome shotgun (WGS) entry which is preliminary data.</text>
</comment>
<gene>
    <name evidence="3" type="ORF">GCM10007923_64110</name>
</gene>
<evidence type="ECO:0000259" key="2">
    <source>
        <dbReference type="Pfam" id="PF01464"/>
    </source>
</evidence>
<evidence type="ECO:0000256" key="1">
    <source>
        <dbReference type="ARBA" id="ARBA00009387"/>
    </source>
</evidence>
<dbReference type="CDD" id="cd16892">
    <property type="entry name" value="LT_VirB1-like"/>
    <property type="match status" value="1"/>
</dbReference>
<name>A0ABQ5ZTW7_9HYPH</name>
<dbReference type="Gene3D" id="1.10.530.10">
    <property type="match status" value="1"/>
</dbReference>
<comment type="similarity">
    <text evidence="1">Belongs to the virb1 family.</text>
</comment>
<dbReference type="EMBL" id="BSOP01000071">
    <property type="protein sequence ID" value="GLR55189.1"/>
    <property type="molecule type" value="Genomic_DNA"/>
</dbReference>